<gene>
    <name evidence="4" type="ORF">GETHPA_25180</name>
</gene>
<evidence type="ECO:0000313" key="5">
    <source>
        <dbReference type="Proteomes" id="UP001165089"/>
    </source>
</evidence>
<accession>A0ABQ5QA43</accession>
<sequence>MSPDPFALTCPRPLVPDTVQMAHGGGGRLMKELIEGVFLPALGADPQGLHDSAVVEAGGGRLAFTTDGFVVHPRRFPGGDLGELAVYGTVNDLAMAGARPLALAAAFILEEGLPLDELAGLVASMKAAADRCGVRIVTGDTKVVDRGKGDGAFITTTGLGLVPAGVEVHPRRVRPGDAVLVTGDLGRHGIAVMSVREGLAFETPIASDCGPVHHLAAALLEAGLDVHCLRDPTRGGLASVLNEIAAAAGVAIEAREDDLPVDEAVATACEILGLDPLYVACEGRMVAFLPEAQAARALDLLRAHPEGAGAAVVGRVLDGPAGRVTLRTSLGTARLLDLLSGEQLPRIC</sequence>
<dbReference type="SUPFAM" id="SSF55326">
    <property type="entry name" value="PurM N-terminal domain-like"/>
    <property type="match status" value="1"/>
</dbReference>
<comment type="caution">
    <text evidence="4">The sequence shown here is derived from an EMBL/GenBank/DDBJ whole genome shotgun (WGS) entry which is preliminary data.</text>
</comment>
<evidence type="ECO:0000313" key="4">
    <source>
        <dbReference type="EMBL" id="GLH70985.1"/>
    </source>
</evidence>
<dbReference type="Pfam" id="PF00586">
    <property type="entry name" value="AIRS"/>
    <property type="match status" value="1"/>
</dbReference>
<dbReference type="Gene3D" id="3.30.1330.10">
    <property type="entry name" value="PurM-like, N-terminal domain"/>
    <property type="match status" value="1"/>
</dbReference>
<dbReference type="PIRSF" id="PIRSF005644">
    <property type="entry name" value="Hdrgns_mtr_HypE"/>
    <property type="match status" value="1"/>
</dbReference>
<dbReference type="CDD" id="cd02197">
    <property type="entry name" value="HypE"/>
    <property type="match status" value="1"/>
</dbReference>
<dbReference type="EMBL" id="BSDD01000005">
    <property type="protein sequence ID" value="GLH70985.1"/>
    <property type="molecule type" value="Genomic_DNA"/>
</dbReference>
<name>A0ABQ5QA43_9BACT</name>
<evidence type="ECO:0000259" key="3">
    <source>
        <dbReference type="Pfam" id="PF02769"/>
    </source>
</evidence>
<protein>
    <submittedName>
        <fullName evidence="4">Hydrogenase expression/formation protein HypE</fullName>
    </submittedName>
</protein>
<dbReference type="PANTHER" id="PTHR30303:SF0">
    <property type="entry name" value="CARBAMOYL DEHYDRATASE HYPE"/>
    <property type="match status" value="1"/>
</dbReference>
<dbReference type="PANTHER" id="PTHR30303">
    <property type="entry name" value="HYDROGENASE ISOENZYMES FORMATION PROTEIN HYPE"/>
    <property type="match status" value="1"/>
</dbReference>
<organism evidence="4 5">
    <name type="scientific">Geothrix rubra</name>
    <dbReference type="NCBI Taxonomy" id="2927977"/>
    <lineage>
        <taxon>Bacteria</taxon>
        <taxon>Pseudomonadati</taxon>
        <taxon>Acidobacteriota</taxon>
        <taxon>Holophagae</taxon>
        <taxon>Holophagales</taxon>
        <taxon>Holophagaceae</taxon>
        <taxon>Geothrix</taxon>
    </lineage>
</organism>
<keyword evidence="5" id="KW-1185">Reference proteome</keyword>
<feature type="domain" description="PurM-like N-terminal" evidence="2">
    <location>
        <begin position="50"/>
        <end position="162"/>
    </location>
</feature>
<dbReference type="NCBIfam" id="TIGR02124">
    <property type="entry name" value="hypE"/>
    <property type="match status" value="1"/>
</dbReference>
<comment type="similarity">
    <text evidence="1">Belongs to the HypE family.</text>
</comment>
<reference evidence="4 5" key="1">
    <citation type="journal article" date="2023" name="Antonie Van Leeuwenhoek">
        <title>Mesoterricola silvestris gen. nov., sp. nov., Mesoterricola sediminis sp. nov., Geothrix oryzae sp. nov., Geothrix edaphica sp. nov., Geothrix rubra sp. nov., and Geothrix limicola sp. nov., six novel members of Acidobacteriota isolated from soils.</title>
        <authorList>
            <person name="Itoh H."/>
            <person name="Sugisawa Y."/>
            <person name="Mise K."/>
            <person name="Xu Z."/>
            <person name="Kuniyasu M."/>
            <person name="Ushijima N."/>
            <person name="Kawano K."/>
            <person name="Kobayashi E."/>
            <person name="Shiratori Y."/>
            <person name="Masuda Y."/>
            <person name="Senoo K."/>
        </authorList>
    </citation>
    <scope>NUCLEOTIDE SEQUENCE [LARGE SCALE GENOMIC DNA]</scope>
    <source>
        <strain evidence="4 5">Red803</strain>
    </source>
</reference>
<dbReference type="Proteomes" id="UP001165089">
    <property type="component" value="Unassembled WGS sequence"/>
</dbReference>
<dbReference type="InterPro" id="IPR010918">
    <property type="entry name" value="PurM-like_C_dom"/>
</dbReference>
<dbReference type="InterPro" id="IPR011854">
    <property type="entry name" value="HypE"/>
</dbReference>
<evidence type="ECO:0000259" key="2">
    <source>
        <dbReference type="Pfam" id="PF00586"/>
    </source>
</evidence>
<dbReference type="Pfam" id="PF02769">
    <property type="entry name" value="AIRS_C"/>
    <property type="match status" value="1"/>
</dbReference>
<feature type="domain" description="PurM-like C-terminal" evidence="3">
    <location>
        <begin position="174"/>
        <end position="326"/>
    </location>
</feature>
<dbReference type="InterPro" id="IPR036921">
    <property type="entry name" value="PurM-like_N_sf"/>
</dbReference>
<dbReference type="Gene3D" id="3.90.650.10">
    <property type="entry name" value="PurM-like C-terminal domain"/>
    <property type="match status" value="1"/>
</dbReference>
<dbReference type="InterPro" id="IPR036676">
    <property type="entry name" value="PurM-like_C_sf"/>
</dbReference>
<dbReference type="InterPro" id="IPR016188">
    <property type="entry name" value="PurM-like_N"/>
</dbReference>
<dbReference type="SUPFAM" id="SSF56042">
    <property type="entry name" value="PurM C-terminal domain-like"/>
    <property type="match status" value="1"/>
</dbReference>
<proteinExistence type="inferred from homology"/>
<evidence type="ECO:0000256" key="1">
    <source>
        <dbReference type="ARBA" id="ARBA00006243"/>
    </source>
</evidence>